<reference evidence="2 3" key="1">
    <citation type="submission" date="2019-06" db="EMBL/GenBank/DDBJ databases">
        <title>Genomics analysis of Aphanomyces spp. identifies a new class of oomycete effector associated with host adaptation.</title>
        <authorList>
            <person name="Gaulin E."/>
        </authorList>
    </citation>
    <scope>NUCLEOTIDE SEQUENCE [LARGE SCALE GENOMIC DNA]</scope>
    <source>
        <strain evidence="2 3">E</strain>
    </source>
</reference>
<protein>
    <submittedName>
        <fullName evidence="2">Uncharacterized protein</fullName>
    </submittedName>
</protein>
<dbReference type="EMBL" id="VJMI01013497">
    <property type="protein sequence ID" value="KAF0747624.1"/>
    <property type="molecule type" value="Genomic_DNA"/>
</dbReference>
<name>A0A6A5ADV9_APHAT</name>
<organism evidence="2 3">
    <name type="scientific">Aphanomyces astaci</name>
    <name type="common">Crayfish plague agent</name>
    <dbReference type="NCBI Taxonomy" id="112090"/>
    <lineage>
        <taxon>Eukaryota</taxon>
        <taxon>Sar</taxon>
        <taxon>Stramenopiles</taxon>
        <taxon>Oomycota</taxon>
        <taxon>Saprolegniomycetes</taxon>
        <taxon>Saprolegniales</taxon>
        <taxon>Verrucalvaceae</taxon>
        <taxon>Aphanomyces</taxon>
    </lineage>
</organism>
<accession>A0A6A5ADV9</accession>
<dbReference type="Proteomes" id="UP000469452">
    <property type="component" value="Unassembled WGS sequence"/>
</dbReference>
<comment type="caution">
    <text evidence="2">The sequence shown here is derived from an EMBL/GenBank/DDBJ whole genome shotgun (WGS) entry which is preliminary data.</text>
</comment>
<keyword evidence="1" id="KW-0812">Transmembrane</keyword>
<dbReference type="AlphaFoldDB" id="A0A6A5ADV9"/>
<evidence type="ECO:0000313" key="2">
    <source>
        <dbReference type="EMBL" id="KAF0747624.1"/>
    </source>
</evidence>
<evidence type="ECO:0000313" key="3">
    <source>
        <dbReference type="Proteomes" id="UP000469452"/>
    </source>
</evidence>
<sequence length="264" mass="29257">MFKNRIHIAQLALHMDFDAATTTPKSSDALGAARNTAVVVGIGIAFLALVVLILVLCCRRKPMQRHNDHHLHTKVWDTMTPGMLTDEVSMMEEINGMQHTSYLFVPEENGHWDVRPSNVLTNDHAHLASAKPRHSYHDVVLLEDVDLVYLSTGRRHHHHGPDPAAVVPPTQPPMIMLQPPVSTQPHHTRSCLNSEDEAESGDIIGDELRLGRSTNSFTQYEGGVWSTNLSFVSEVSLRDSEEHGDRVSTISVGGFDDDVVEAKV</sequence>
<feature type="transmembrane region" description="Helical" evidence="1">
    <location>
        <begin position="37"/>
        <end position="57"/>
    </location>
</feature>
<gene>
    <name evidence="2" type="ORF">AaE_007661</name>
</gene>
<keyword evidence="1" id="KW-0472">Membrane</keyword>
<keyword evidence="1" id="KW-1133">Transmembrane helix</keyword>
<evidence type="ECO:0000256" key="1">
    <source>
        <dbReference type="SAM" id="Phobius"/>
    </source>
</evidence>
<proteinExistence type="predicted"/>